<sequence length="111" mass="12304">MHLCHVVYLDGKVATGYVEKQQMQLQDAAVLCVVIVAVVLEIQINLHHEVDNAAKDLSAIGEESQDYLREQCPLLERTTYVIPSETCTLSLSSLSSSGAYLRSCMSKLRSF</sequence>
<gene>
    <name evidence="1" type="ORF">Vadar_011638</name>
</gene>
<name>A0ACB7X8V8_9ERIC</name>
<proteinExistence type="predicted"/>
<reference evidence="1 2" key="1">
    <citation type="journal article" date="2021" name="Hortic Res">
        <title>High-quality reference genome and annotation aids understanding of berry development for evergreen blueberry (Vaccinium darrowii).</title>
        <authorList>
            <person name="Yu J."/>
            <person name="Hulse-Kemp A.M."/>
            <person name="Babiker E."/>
            <person name="Staton M."/>
        </authorList>
    </citation>
    <scope>NUCLEOTIDE SEQUENCE [LARGE SCALE GENOMIC DNA]</scope>
    <source>
        <strain evidence="2">cv. NJ 8807/NJ 8810</strain>
        <tissue evidence="1">Young leaf</tissue>
    </source>
</reference>
<protein>
    <submittedName>
        <fullName evidence="1">Uncharacterized protein</fullName>
    </submittedName>
</protein>
<keyword evidence="2" id="KW-1185">Reference proteome</keyword>
<dbReference type="EMBL" id="CM037156">
    <property type="protein sequence ID" value="KAH7837252.1"/>
    <property type="molecule type" value="Genomic_DNA"/>
</dbReference>
<comment type="caution">
    <text evidence="1">The sequence shown here is derived from an EMBL/GenBank/DDBJ whole genome shotgun (WGS) entry which is preliminary data.</text>
</comment>
<evidence type="ECO:0000313" key="2">
    <source>
        <dbReference type="Proteomes" id="UP000828048"/>
    </source>
</evidence>
<organism evidence="1 2">
    <name type="scientific">Vaccinium darrowii</name>
    <dbReference type="NCBI Taxonomy" id="229202"/>
    <lineage>
        <taxon>Eukaryota</taxon>
        <taxon>Viridiplantae</taxon>
        <taxon>Streptophyta</taxon>
        <taxon>Embryophyta</taxon>
        <taxon>Tracheophyta</taxon>
        <taxon>Spermatophyta</taxon>
        <taxon>Magnoliopsida</taxon>
        <taxon>eudicotyledons</taxon>
        <taxon>Gunneridae</taxon>
        <taxon>Pentapetalae</taxon>
        <taxon>asterids</taxon>
        <taxon>Ericales</taxon>
        <taxon>Ericaceae</taxon>
        <taxon>Vaccinioideae</taxon>
        <taxon>Vaccinieae</taxon>
        <taxon>Vaccinium</taxon>
    </lineage>
</organism>
<accession>A0ACB7X8V8</accession>
<dbReference type="Proteomes" id="UP000828048">
    <property type="component" value="Chromosome 6"/>
</dbReference>
<evidence type="ECO:0000313" key="1">
    <source>
        <dbReference type="EMBL" id="KAH7837252.1"/>
    </source>
</evidence>